<dbReference type="PANTHER" id="PTHR31992">
    <property type="entry name" value="DOF ZINC FINGER PROTEIN DOF1.4-RELATED"/>
    <property type="match status" value="1"/>
</dbReference>
<keyword evidence="3 9" id="KW-0862">Zinc</keyword>
<dbReference type="OrthoDB" id="1927254at2759"/>
<dbReference type="STRING" id="3983.A0A2C9WEY0"/>
<evidence type="ECO:0000256" key="7">
    <source>
        <dbReference type="ARBA" id="ARBA00023242"/>
    </source>
</evidence>
<evidence type="ECO:0000256" key="2">
    <source>
        <dbReference type="ARBA" id="ARBA00022771"/>
    </source>
</evidence>
<keyword evidence="5 8" id="KW-0238">DNA-binding</keyword>
<evidence type="ECO:0000256" key="5">
    <source>
        <dbReference type="ARBA" id="ARBA00023125"/>
    </source>
</evidence>
<keyword evidence="4 9" id="KW-0805">Transcription regulation</keyword>
<keyword evidence="7 8" id="KW-0539">Nucleus</keyword>
<dbReference type="GO" id="GO:0003677">
    <property type="term" value="F:DNA binding"/>
    <property type="evidence" value="ECO:0007669"/>
    <property type="project" value="UniProtKB-UniRule"/>
</dbReference>
<dbReference type="PANTHER" id="PTHR31992:SF316">
    <property type="entry name" value="DOF ZINC FINGER PROTEIN DOF1.2"/>
    <property type="match status" value="1"/>
</dbReference>
<dbReference type="GO" id="GO:0005634">
    <property type="term" value="C:nucleus"/>
    <property type="evidence" value="ECO:0007669"/>
    <property type="project" value="UniProtKB-SubCell"/>
</dbReference>
<comment type="subcellular location">
    <subcellularLocation>
        <location evidence="8 9">Nucleus</location>
    </subcellularLocation>
</comment>
<dbReference type="AlphaFoldDB" id="A0A2C9WEY0"/>
<dbReference type="InterPro" id="IPR003851">
    <property type="entry name" value="Znf_Dof"/>
</dbReference>
<evidence type="ECO:0000256" key="3">
    <source>
        <dbReference type="ARBA" id="ARBA00022833"/>
    </source>
</evidence>
<dbReference type="Pfam" id="PF02701">
    <property type="entry name" value="Zn_ribbon_Dof"/>
    <property type="match status" value="1"/>
</dbReference>
<gene>
    <name evidence="11" type="ORF">MANES_02G176400</name>
</gene>
<evidence type="ECO:0000256" key="9">
    <source>
        <dbReference type="RuleBase" id="RU369094"/>
    </source>
</evidence>
<accession>A0A2C9WEY0</accession>
<dbReference type="PROSITE" id="PS50884">
    <property type="entry name" value="ZF_DOF_2"/>
    <property type="match status" value="1"/>
</dbReference>
<evidence type="ECO:0000313" key="11">
    <source>
        <dbReference type="EMBL" id="OAY58423.1"/>
    </source>
</evidence>
<proteinExistence type="predicted"/>
<evidence type="ECO:0000259" key="10">
    <source>
        <dbReference type="PROSITE" id="PS50884"/>
    </source>
</evidence>
<dbReference type="EMBL" id="CM004388">
    <property type="protein sequence ID" value="OAY58423.1"/>
    <property type="molecule type" value="Genomic_DNA"/>
</dbReference>
<reference evidence="11" key="1">
    <citation type="submission" date="2016-02" db="EMBL/GenBank/DDBJ databases">
        <title>WGS assembly of Manihot esculenta.</title>
        <authorList>
            <person name="Bredeson J.V."/>
            <person name="Prochnik S.E."/>
            <person name="Lyons J.B."/>
            <person name="Schmutz J."/>
            <person name="Grimwood J."/>
            <person name="Vrebalov J."/>
            <person name="Bart R.S."/>
            <person name="Amuge T."/>
            <person name="Ferguson M.E."/>
            <person name="Green R."/>
            <person name="Putnam N."/>
            <person name="Stites J."/>
            <person name="Rounsley S."/>
            <person name="Rokhsar D.S."/>
        </authorList>
    </citation>
    <scope>NUCLEOTIDE SEQUENCE [LARGE SCALE GENOMIC DNA]</scope>
    <source>
        <tissue evidence="11">Leaf</tissue>
    </source>
</reference>
<feature type="domain" description="Dof-type" evidence="10">
    <location>
        <begin position="32"/>
        <end position="86"/>
    </location>
</feature>
<evidence type="ECO:0000256" key="8">
    <source>
        <dbReference type="PROSITE-ProRule" id="PRU00071"/>
    </source>
</evidence>
<keyword evidence="2 8" id="KW-0863">Zinc-finger</keyword>
<name>A0A2C9WEY0_MANES</name>
<dbReference type="GO" id="GO:0008270">
    <property type="term" value="F:zinc ion binding"/>
    <property type="evidence" value="ECO:0007669"/>
    <property type="project" value="UniProtKB-KW"/>
</dbReference>
<dbReference type="InterPro" id="IPR045174">
    <property type="entry name" value="Dof"/>
</dbReference>
<dbReference type="GO" id="GO:0003700">
    <property type="term" value="F:DNA-binding transcription factor activity"/>
    <property type="evidence" value="ECO:0007669"/>
    <property type="project" value="UniProtKB-UniRule"/>
</dbReference>
<evidence type="ECO:0000256" key="6">
    <source>
        <dbReference type="ARBA" id="ARBA00023163"/>
    </source>
</evidence>
<comment type="function">
    <text evidence="9">Transcription factor that binds specifically to a 5'-AA[AG]G-3' consensus core sequence.</text>
</comment>
<keyword evidence="1 9" id="KW-0479">Metal-binding</keyword>
<evidence type="ECO:0000256" key="1">
    <source>
        <dbReference type="ARBA" id="ARBA00022723"/>
    </source>
</evidence>
<organism evidence="11">
    <name type="scientific">Manihot esculenta</name>
    <name type="common">Cassava</name>
    <name type="synonym">Jatropha manihot</name>
    <dbReference type="NCBI Taxonomy" id="3983"/>
    <lineage>
        <taxon>Eukaryota</taxon>
        <taxon>Viridiplantae</taxon>
        <taxon>Streptophyta</taxon>
        <taxon>Embryophyta</taxon>
        <taxon>Tracheophyta</taxon>
        <taxon>Spermatophyta</taxon>
        <taxon>Magnoliopsida</taxon>
        <taxon>eudicotyledons</taxon>
        <taxon>Gunneridae</taxon>
        <taxon>Pentapetalae</taxon>
        <taxon>rosids</taxon>
        <taxon>fabids</taxon>
        <taxon>Malpighiales</taxon>
        <taxon>Euphorbiaceae</taxon>
        <taxon>Crotonoideae</taxon>
        <taxon>Manihoteae</taxon>
        <taxon>Manihot</taxon>
    </lineage>
</organism>
<evidence type="ECO:0000256" key="4">
    <source>
        <dbReference type="ARBA" id="ARBA00023015"/>
    </source>
</evidence>
<dbReference type="PROSITE" id="PS01361">
    <property type="entry name" value="ZF_DOF_1"/>
    <property type="match status" value="1"/>
</dbReference>
<keyword evidence="6 9" id="KW-0804">Transcription</keyword>
<protein>
    <recommendedName>
        <fullName evidence="9">Dof zinc finger protein</fullName>
    </recommendedName>
</protein>
<dbReference type="OMA" id="AFIMMDK"/>
<sequence>MNMYISDQMLLQCPPRPLPMERKWKSQVELAPHCPRCASSNTKFCYYNNYSLSQPRYFCKGCRRYWTKGGSLRNVPVGGGCRKTRRAKSVRVSQNDREGFGKNDFSGFDGRINGSTGDSMAQGTVANGSSSEIDLAVVFAKFLNQDSSFHPEFQAQETSTAPNSSTPDSAVIEGDDKITDLIQESDLLLEGLPPVTVRDHEQQEDEERIQELLESQDMDAFGLQTLLGDEMVQDALWSETATLPNFTWETVQPQQEFYSFSVDDQLKISANNHTTDNAWSCLDLSGFEVSSRP</sequence>